<gene>
    <name evidence="2" type="ORF">SMD31_02965</name>
</gene>
<dbReference type="SUPFAM" id="SSF52540">
    <property type="entry name" value="P-loop containing nucleoside triphosphate hydrolases"/>
    <property type="match status" value="1"/>
</dbReference>
<keyword evidence="3" id="KW-1185">Reference proteome</keyword>
<evidence type="ECO:0000313" key="3">
    <source>
        <dbReference type="Proteomes" id="UP001271769"/>
    </source>
</evidence>
<accession>A0ABU5DU64</accession>
<comment type="caution">
    <text evidence="2">The sequence shown here is derived from an EMBL/GenBank/DDBJ whole genome shotgun (WGS) entry which is preliminary data.</text>
</comment>
<evidence type="ECO:0000256" key="1">
    <source>
        <dbReference type="SAM" id="MobiDB-lite"/>
    </source>
</evidence>
<dbReference type="RefSeq" id="WP_320499226.1">
    <property type="nucleotide sequence ID" value="NZ_JAXCLX010000001.1"/>
</dbReference>
<dbReference type="Proteomes" id="UP001271769">
    <property type="component" value="Unassembled WGS sequence"/>
</dbReference>
<dbReference type="PIRSF" id="PIRSF034285">
    <property type="entry name" value="UCP034285"/>
    <property type="match status" value="1"/>
</dbReference>
<sequence>MIRKQAIVPAAHPPSSEPPPGLIALRRQIALLEKLPQAGLEGGAAKSLTWGLAAIDQHLPGRGLILGALHEFAGEGQDLEEGTLPAAAIARLIGRLHARGSIGSVLWISRQRDLYARALPYQGLDPDRLLHLEIRRNGDALWAIEEALRCASLSAVVGEVAALDLTQSRRLQLAAEKSGVPALLIRRSARAQDLKSLSRQPIAAVTRWRIAPAASFGTPAAPHPILPGAPRWHLDLWRCRGGRPANWLIEEHDDGWREATFPQPVPAPLGERLLAPPAAADDIGHKRAAG</sequence>
<dbReference type="InterPro" id="IPR027417">
    <property type="entry name" value="P-loop_NTPase"/>
</dbReference>
<name>A0ABU5DU64_9PROT</name>
<dbReference type="EMBL" id="JAXCLX010000001">
    <property type="protein sequence ID" value="MDY0870861.1"/>
    <property type="molecule type" value="Genomic_DNA"/>
</dbReference>
<dbReference type="Gene3D" id="3.40.50.300">
    <property type="entry name" value="P-loop containing nucleotide triphosphate hydrolases"/>
    <property type="match status" value="1"/>
</dbReference>
<protein>
    <recommendedName>
        <fullName evidence="4">Protein ImuA</fullName>
    </recommendedName>
</protein>
<proteinExistence type="predicted"/>
<evidence type="ECO:0000313" key="2">
    <source>
        <dbReference type="EMBL" id="MDY0870861.1"/>
    </source>
</evidence>
<feature type="compositionally biased region" description="Pro residues" evidence="1">
    <location>
        <begin position="11"/>
        <end position="20"/>
    </location>
</feature>
<feature type="region of interest" description="Disordered" evidence="1">
    <location>
        <begin position="1"/>
        <end position="20"/>
    </location>
</feature>
<reference evidence="2 3" key="1">
    <citation type="journal article" date="2013" name="Antonie Van Leeuwenhoek">
        <title>Dongia rigui sp. nov., isolated from freshwater of a large wetland in Korea.</title>
        <authorList>
            <person name="Baik K.S."/>
            <person name="Hwang Y.M."/>
            <person name="Choi J.S."/>
            <person name="Kwon J."/>
            <person name="Seong C.N."/>
        </authorList>
    </citation>
    <scope>NUCLEOTIDE SEQUENCE [LARGE SCALE GENOMIC DNA]</scope>
    <source>
        <strain evidence="2 3">04SU4-P</strain>
    </source>
</reference>
<dbReference type="InterPro" id="IPR017026">
    <property type="entry name" value="ImuA"/>
</dbReference>
<evidence type="ECO:0008006" key="4">
    <source>
        <dbReference type="Google" id="ProtNLM"/>
    </source>
</evidence>
<organism evidence="2 3">
    <name type="scientific">Dongia rigui</name>
    <dbReference type="NCBI Taxonomy" id="940149"/>
    <lineage>
        <taxon>Bacteria</taxon>
        <taxon>Pseudomonadati</taxon>
        <taxon>Pseudomonadota</taxon>
        <taxon>Alphaproteobacteria</taxon>
        <taxon>Rhodospirillales</taxon>
        <taxon>Dongiaceae</taxon>
        <taxon>Dongia</taxon>
    </lineage>
</organism>